<dbReference type="Proteomes" id="UP000682733">
    <property type="component" value="Unassembled WGS sequence"/>
</dbReference>
<feature type="region of interest" description="Disordered" evidence="1">
    <location>
        <begin position="32"/>
        <end position="60"/>
    </location>
</feature>
<comment type="caution">
    <text evidence="2">The sequence shown here is derived from an EMBL/GenBank/DDBJ whole genome shotgun (WGS) entry which is preliminary data.</text>
</comment>
<dbReference type="EMBL" id="CAJOBA010050551">
    <property type="protein sequence ID" value="CAF4235458.1"/>
    <property type="molecule type" value="Genomic_DNA"/>
</dbReference>
<proteinExistence type="predicted"/>
<dbReference type="Proteomes" id="UP000677228">
    <property type="component" value="Unassembled WGS sequence"/>
</dbReference>
<evidence type="ECO:0000313" key="4">
    <source>
        <dbReference type="Proteomes" id="UP000677228"/>
    </source>
</evidence>
<evidence type="ECO:0000313" key="2">
    <source>
        <dbReference type="EMBL" id="CAF1438718.1"/>
    </source>
</evidence>
<evidence type="ECO:0000313" key="3">
    <source>
        <dbReference type="EMBL" id="CAF4235458.1"/>
    </source>
</evidence>
<dbReference type="EMBL" id="CAJNOK010028752">
    <property type="protein sequence ID" value="CAF1438718.1"/>
    <property type="molecule type" value="Genomic_DNA"/>
</dbReference>
<sequence length="87" mass="9551">MVNRLRVKLNGHNATVSSSSYTSSSQSAVIATKSKDKQTVSVKKHQHLSENEENDDDAPVLYIDTTSTDAKLAKSTNSGVKKKRMKK</sequence>
<name>A0A8S2FEL8_9BILA</name>
<dbReference type="AlphaFoldDB" id="A0A8S2FEL8"/>
<protein>
    <submittedName>
        <fullName evidence="2">Uncharacterized protein</fullName>
    </submittedName>
</protein>
<accession>A0A8S2FEL8</accession>
<organism evidence="2 4">
    <name type="scientific">Didymodactylos carnosus</name>
    <dbReference type="NCBI Taxonomy" id="1234261"/>
    <lineage>
        <taxon>Eukaryota</taxon>
        <taxon>Metazoa</taxon>
        <taxon>Spiralia</taxon>
        <taxon>Gnathifera</taxon>
        <taxon>Rotifera</taxon>
        <taxon>Eurotatoria</taxon>
        <taxon>Bdelloidea</taxon>
        <taxon>Philodinida</taxon>
        <taxon>Philodinidae</taxon>
        <taxon>Didymodactylos</taxon>
    </lineage>
</organism>
<evidence type="ECO:0000256" key="1">
    <source>
        <dbReference type="SAM" id="MobiDB-lite"/>
    </source>
</evidence>
<reference evidence="2" key="1">
    <citation type="submission" date="2021-02" db="EMBL/GenBank/DDBJ databases">
        <authorList>
            <person name="Nowell W R."/>
        </authorList>
    </citation>
    <scope>NUCLEOTIDE SEQUENCE</scope>
</reference>
<gene>
    <name evidence="2" type="ORF">OVA965_LOCUS34352</name>
    <name evidence="3" type="ORF">TMI583_LOCUS35268</name>
</gene>